<dbReference type="Proteomes" id="UP000001299">
    <property type="component" value="Chromosome 1"/>
</dbReference>
<dbReference type="HOGENOM" id="CLU_025996_25_1_9"/>
<name>E0RZF3_BUTPB</name>
<evidence type="ECO:0000313" key="5">
    <source>
        <dbReference type="Proteomes" id="UP000001299"/>
    </source>
</evidence>
<feature type="domain" description="Glycosyltransferase 2-like" evidence="3">
    <location>
        <begin position="7"/>
        <end position="132"/>
    </location>
</feature>
<dbReference type="Gene3D" id="3.90.550.10">
    <property type="entry name" value="Spore Coat Polysaccharide Biosynthesis Protein SpsA, Chain A"/>
    <property type="match status" value="1"/>
</dbReference>
<evidence type="ECO:0000256" key="2">
    <source>
        <dbReference type="ARBA" id="ARBA00022679"/>
    </source>
</evidence>
<protein>
    <submittedName>
        <fullName evidence="4">Glycosyl transferase GT2 family</fullName>
    </submittedName>
</protein>
<dbReference type="GO" id="GO:0016757">
    <property type="term" value="F:glycosyltransferase activity"/>
    <property type="evidence" value="ECO:0007669"/>
    <property type="project" value="UniProtKB-KW"/>
</dbReference>
<evidence type="ECO:0000259" key="3">
    <source>
        <dbReference type="Pfam" id="PF00535"/>
    </source>
</evidence>
<keyword evidence="5" id="KW-1185">Reference proteome</keyword>
<dbReference type="PANTHER" id="PTHR22916">
    <property type="entry name" value="GLYCOSYLTRANSFERASE"/>
    <property type="match status" value="1"/>
</dbReference>
<dbReference type="eggNOG" id="COG1215">
    <property type="taxonomic scope" value="Bacteria"/>
</dbReference>
<reference evidence="4 5" key="1">
    <citation type="journal article" date="2010" name="PLoS ONE">
        <title>The glycobiome of the rumen bacterium Butyrivibrio proteoclasticus B316(T) highlights adaptation to a polysaccharide-rich environment.</title>
        <authorList>
            <person name="Kelly W.J."/>
            <person name="Leahy S.C."/>
            <person name="Altermann E."/>
            <person name="Yeoman C.J."/>
            <person name="Dunne J.C."/>
            <person name="Kong Z."/>
            <person name="Pacheco D.M."/>
            <person name="Li D."/>
            <person name="Noel S.J."/>
            <person name="Moon C.D."/>
            <person name="Cookson A.L."/>
            <person name="Attwood G.T."/>
        </authorList>
    </citation>
    <scope>NUCLEOTIDE SEQUENCE [LARGE SCALE GENOMIC DNA]</scope>
    <source>
        <strain evidence="5">ATCC 51982 / DSM 14932 / B316</strain>
    </source>
</reference>
<dbReference type="InterPro" id="IPR029044">
    <property type="entry name" value="Nucleotide-diphossugar_trans"/>
</dbReference>
<dbReference type="Pfam" id="PF00535">
    <property type="entry name" value="Glycos_transf_2"/>
    <property type="match status" value="1"/>
</dbReference>
<sequence>MLNIKYSFLVPVYNVDKYLEKCLESIIIQRQFSSSCEVILVDDGSTDYSGEMCDRYAAKYPNIFVFHQDNSGLLQARATGVKNASGEYYIFVDSDDFIENNFLDVIDHYISDGHPDVLVCGYFLCGRCNKKRCIVTDFEAESISKESMLEKFAGTDKYNRVWGKVVKGNFLKEHIDEIYDCAVNIGEDKLQTAYIIKYASDFLLINECLYNYILRDDSIVHYKSEKDIRDAIYIYSKVRGIVQKICDDQKYSSSEANELLLSYDSNALNTVMEHLFKYNKRDISLSEKKVALSGILEDNKNFFVSNKKEIKLKFINKLRYRLYINKKLVMLHMVDRMLFRFKKMVYR</sequence>
<dbReference type="SUPFAM" id="SSF53448">
    <property type="entry name" value="Nucleotide-diphospho-sugar transferases"/>
    <property type="match status" value="1"/>
</dbReference>
<dbReference type="InterPro" id="IPR001173">
    <property type="entry name" value="Glyco_trans_2-like"/>
</dbReference>
<evidence type="ECO:0000313" key="4">
    <source>
        <dbReference type="EMBL" id="ADL33150.1"/>
    </source>
</evidence>
<keyword evidence="2 4" id="KW-0808">Transferase</keyword>
<dbReference type="PANTHER" id="PTHR22916:SF51">
    <property type="entry name" value="GLYCOSYLTRANSFERASE EPSH-RELATED"/>
    <property type="match status" value="1"/>
</dbReference>
<keyword evidence="1" id="KW-0328">Glycosyltransferase</keyword>
<proteinExistence type="predicted"/>
<dbReference type="RefSeq" id="WP_013279807.1">
    <property type="nucleotide sequence ID" value="NC_014387.1"/>
</dbReference>
<accession>E0RZF3</accession>
<organism evidence="4 5">
    <name type="scientific">Butyrivibrio proteoclasticus (strain ATCC 51982 / DSM 14932 / B316)</name>
    <name type="common">Clostridium proteoclasticum</name>
    <dbReference type="NCBI Taxonomy" id="515622"/>
    <lineage>
        <taxon>Bacteria</taxon>
        <taxon>Bacillati</taxon>
        <taxon>Bacillota</taxon>
        <taxon>Clostridia</taxon>
        <taxon>Lachnospirales</taxon>
        <taxon>Lachnospiraceae</taxon>
        <taxon>Butyrivibrio</taxon>
    </lineage>
</organism>
<dbReference type="KEGG" id="bpb:bpr_I0402"/>
<dbReference type="CAZy" id="GT2">
    <property type="family name" value="Glycosyltransferase Family 2"/>
</dbReference>
<dbReference type="AlphaFoldDB" id="E0RZF3"/>
<dbReference type="EMBL" id="CP001810">
    <property type="protein sequence ID" value="ADL33150.1"/>
    <property type="molecule type" value="Genomic_DNA"/>
</dbReference>
<dbReference type="STRING" id="515622.bpr_I0402"/>
<evidence type="ECO:0000256" key="1">
    <source>
        <dbReference type="ARBA" id="ARBA00022676"/>
    </source>
</evidence>
<gene>
    <name evidence="4" type="ordered locus">bpr_I0402</name>
</gene>
<dbReference type="CDD" id="cd00761">
    <property type="entry name" value="Glyco_tranf_GTA_type"/>
    <property type="match status" value="1"/>
</dbReference>